<dbReference type="Proteomes" id="UP000694251">
    <property type="component" value="Chromosome 6"/>
</dbReference>
<dbReference type="SMART" id="SM00579">
    <property type="entry name" value="FBD"/>
    <property type="match status" value="1"/>
</dbReference>
<dbReference type="Pfam" id="PF08387">
    <property type="entry name" value="FBD"/>
    <property type="match status" value="1"/>
</dbReference>
<dbReference type="InterPro" id="IPR006566">
    <property type="entry name" value="FBD"/>
</dbReference>
<organism evidence="2 3">
    <name type="scientific">Arabidopsis suecica</name>
    <name type="common">Swedish thale-cress</name>
    <name type="synonym">Cardaminopsis suecica</name>
    <dbReference type="NCBI Taxonomy" id="45249"/>
    <lineage>
        <taxon>Eukaryota</taxon>
        <taxon>Viridiplantae</taxon>
        <taxon>Streptophyta</taxon>
        <taxon>Embryophyta</taxon>
        <taxon>Tracheophyta</taxon>
        <taxon>Spermatophyta</taxon>
        <taxon>Magnoliopsida</taxon>
        <taxon>eudicotyledons</taxon>
        <taxon>Gunneridae</taxon>
        <taxon>Pentapetalae</taxon>
        <taxon>rosids</taxon>
        <taxon>malvids</taxon>
        <taxon>Brassicales</taxon>
        <taxon>Brassicaceae</taxon>
        <taxon>Camelineae</taxon>
        <taxon>Arabidopsis</taxon>
    </lineage>
</organism>
<dbReference type="EMBL" id="JAEFBJ010000006">
    <property type="protein sequence ID" value="KAG7600154.1"/>
    <property type="molecule type" value="Genomic_DNA"/>
</dbReference>
<reference evidence="2 3" key="1">
    <citation type="submission" date="2020-12" db="EMBL/GenBank/DDBJ databases">
        <title>Concerted genomic and epigenomic changes stabilize Arabidopsis allopolyploids.</title>
        <authorList>
            <person name="Chen Z."/>
        </authorList>
    </citation>
    <scope>NUCLEOTIDE SEQUENCE [LARGE SCALE GENOMIC DNA]</scope>
    <source>
        <strain evidence="2">As9502</strain>
        <tissue evidence="2">Leaf</tissue>
    </source>
</reference>
<dbReference type="PROSITE" id="PS50181">
    <property type="entry name" value="FBOX"/>
    <property type="match status" value="1"/>
</dbReference>
<evidence type="ECO:0000259" key="1">
    <source>
        <dbReference type="PROSITE" id="PS50181"/>
    </source>
</evidence>
<name>A0A8T2CTH1_ARASU</name>
<dbReference type="InterPro" id="IPR013101">
    <property type="entry name" value="LRR_PRU1-like"/>
</dbReference>
<comment type="caution">
    <text evidence="2">The sequence shown here is derived from an EMBL/GenBank/DDBJ whole genome shotgun (WGS) entry which is preliminary data.</text>
</comment>
<proteinExistence type="predicted"/>
<keyword evidence="3" id="KW-1185">Reference proteome</keyword>
<dbReference type="OrthoDB" id="612216at2759"/>
<dbReference type="InterPro" id="IPR001810">
    <property type="entry name" value="F-box_dom"/>
</dbReference>
<accession>A0A8T2CTH1</accession>
<dbReference type="PANTHER" id="PTHR31900:SF34">
    <property type="entry name" value="EMB|CAB62440.1-RELATED"/>
    <property type="match status" value="1"/>
</dbReference>
<dbReference type="SMART" id="SM00256">
    <property type="entry name" value="FBOX"/>
    <property type="match status" value="1"/>
</dbReference>
<evidence type="ECO:0000313" key="2">
    <source>
        <dbReference type="EMBL" id="KAG7600154.1"/>
    </source>
</evidence>
<dbReference type="Pfam" id="PF07723">
    <property type="entry name" value="LRR_2"/>
    <property type="match status" value="1"/>
</dbReference>
<feature type="domain" description="F-box" evidence="1">
    <location>
        <begin position="1"/>
        <end position="47"/>
    </location>
</feature>
<protein>
    <submittedName>
        <fullName evidence="2">F-box-like domain superfamily</fullName>
    </submittedName>
</protein>
<dbReference type="CDD" id="cd22160">
    <property type="entry name" value="F-box_AtFBL13-like"/>
    <property type="match status" value="1"/>
</dbReference>
<dbReference type="Pfam" id="PF00646">
    <property type="entry name" value="F-box"/>
    <property type="match status" value="1"/>
</dbReference>
<sequence>MASISDFPDELLLNILSSLPSKDVVATSVLSKRWRSLWTEVKTFRYDGESIGRTYWKFVLFISKRSSVETMQLKLNPHCTHRDIIPLINIAVARSLRELRIEMICESFELPKSFYMFSQLETVILEKVSLKDVPRDVRWICLKRLHLLSVKFTGDESVKKLLSICPILEELVVKRSSLTNVMIFTIDVPLLRILSIDNTSGKSRPEGVHGFVINAPSLRCFSIRDSFSNYLQFENMPQLVKARVNVVCDEPDKFLGSLASTHYLSLCSVTSETPDSYLPTGTSFVYLDHLELCLCSTEWWNLLTCILDDAPKLRVLKLKLYRKHSVRYNEAMDQWNQPDYVPMCLSSYLEIFEWRQYNGEEQETKVAKYILANASRLKKATFYSESGEKHGILKELEYMARGSKTCKLVFD</sequence>
<evidence type="ECO:0000313" key="3">
    <source>
        <dbReference type="Proteomes" id="UP000694251"/>
    </source>
</evidence>
<dbReference type="InterPro" id="IPR053781">
    <property type="entry name" value="F-box_AtFBL13-like"/>
</dbReference>
<gene>
    <name evidence="2" type="ORF">ISN44_As06g042820</name>
</gene>
<dbReference type="InterPro" id="IPR050232">
    <property type="entry name" value="FBL13/AtMIF1-like"/>
</dbReference>
<dbReference type="AlphaFoldDB" id="A0A8T2CTH1"/>
<dbReference type="PANTHER" id="PTHR31900">
    <property type="entry name" value="F-BOX/RNI SUPERFAMILY PROTEIN-RELATED"/>
    <property type="match status" value="1"/>
</dbReference>